<evidence type="ECO:0000313" key="4">
    <source>
        <dbReference type="Proteomes" id="UP001516023"/>
    </source>
</evidence>
<evidence type="ECO:0000256" key="1">
    <source>
        <dbReference type="SAM" id="Coils"/>
    </source>
</evidence>
<evidence type="ECO:0008006" key="5">
    <source>
        <dbReference type="Google" id="ProtNLM"/>
    </source>
</evidence>
<dbReference type="Proteomes" id="UP001516023">
    <property type="component" value="Unassembled WGS sequence"/>
</dbReference>
<comment type="caution">
    <text evidence="3">The sequence shown here is derived from an EMBL/GenBank/DDBJ whole genome shotgun (WGS) entry which is preliminary data.</text>
</comment>
<organism evidence="3 4">
    <name type="scientific">Cyclotella cryptica</name>
    <dbReference type="NCBI Taxonomy" id="29204"/>
    <lineage>
        <taxon>Eukaryota</taxon>
        <taxon>Sar</taxon>
        <taxon>Stramenopiles</taxon>
        <taxon>Ochrophyta</taxon>
        <taxon>Bacillariophyta</taxon>
        <taxon>Coscinodiscophyceae</taxon>
        <taxon>Thalassiosirophycidae</taxon>
        <taxon>Stephanodiscales</taxon>
        <taxon>Stephanodiscaceae</taxon>
        <taxon>Cyclotella</taxon>
    </lineage>
</organism>
<feature type="coiled-coil region" evidence="1">
    <location>
        <begin position="185"/>
        <end position="219"/>
    </location>
</feature>
<accession>A0ABD3QYV9</accession>
<name>A0ABD3QYV9_9STRA</name>
<feature type="compositionally biased region" description="Polar residues" evidence="2">
    <location>
        <begin position="327"/>
        <end position="341"/>
    </location>
</feature>
<keyword evidence="4" id="KW-1185">Reference proteome</keyword>
<protein>
    <recommendedName>
        <fullName evidence="5">BRO1 domain-containing protein</fullName>
    </recommendedName>
</protein>
<keyword evidence="1" id="KW-0175">Coiled coil</keyword>
<sequence length="967" mass="109264">MAATTNKQIEKACASFEESIKKLIRQHNKYHSNCRELENECEGYVRHANHILRTLVCKRASLEYALVAFQESSKHYVQEFSKLNQNQGDRQRNILTKWFTHFLRVRDGFQLLESGERRHEHDDDVNGAGAKFKSRLSGALRKDGVTRKFKSTLGYTGFGWDEFYDDDVGIRKHLLDALHELTGKSRTAENIISIWEEKMDQHENERKSLNQQLAVIQKDFVTSMNQLLASRGESKLTLVTDDKFERMGWGLLDIKRSGNKFAISDPGGSLPIGMTLSDWRNKFSLEPKKPVGKSSVSSKTWSNPSKKRRVIDDSSDEDDIDEKSSKTQQSTKRPQSTNQDSFHGVEVRIREATDVLASVNLVASGQSSSVDEIKRQLGVSARQLEDSRHKLDSENRASSMAACTDELNEVFGDVFDGDEKKILNACIHQWKKTHAYIPLEYSMVELNEELKENLVRWTSEVQRYSRLVRDVVNGTVDKESDEVYAARENFRESNMMLGILLLEIHDAISDHLHHLRHKKIKASLASLITSLSESDYLFVKAAEKVFRKALALVTEQISCPLSTTSATLSIEKHWEKGQHFLLRGRAQTNIGISLLELAHCENDAVVQRHLLSNAMSMFSDAMNSASKMIHNTVIIQNHPNSNDVTRGGTKWKENATAQNVEAIKLSAHAGHQCGMCLWNLNRFDEAESKIIQAATTSAVTDLEGCKGVTHLQLFELLCNAYHDVLSLAELSAQSLKTTPAKSTSMGEKFLGIARRAIQRAIENSDAITAFAERHSIIDNEDFSVLCRDVAKTESLKAEEKALVDLWKTKVNSIHNSKDSGPICGELSVTYNIVNRGELQLDLQGKALPADQKRILILEGNSSKRRKQYWRKSIANRKAATETFHSEFVDSTGADVLASQTENHTYNSQYLPWGDDRISEKDRNHYPACCPPLPLDMPLDVRRAIEMKLGDIINKQEEHCSNERYIAD</sequence>
<feature type="coiled-coil region" evidence="1">
    <location>
        <begin position="6"/>
        <end position="40"/>
    </location>
</feature>
<dbReference type="AlphaFoldDB" id="A0ABD3QYV9"/>
<evidence type="ECO:0000313" key="3">
    <source>
        <dbReference type="EMBL" id="KAL3805572.1"/>
    </source>
</evidence>
<reference evidence="3 4" key="1">
    <citation type="journal article" date="2020" name="G3 (Bethesda)">
        <title>Improved Reference Genome for Cyclotella cryptica CCMP332, a Model for Cell Wall Morphogenesis, Salinity Adaptation, and Lipid Production in Diatoms (Bacillariophyta).</title>
        <authorList>
            <person name="Roberts W.R."/>
            <person name="Downey K.M."/>
            <person name="Ruck E.C."/>
            <person name="Traller J.C."/>
            <person name="Alverson A.J."/>
        </authorList>
    </citation>
    <scope>NUCLEOTIDE SEQUENCE [LARGE SCALE GENOMIC DNA]</scope>
    <source>
        <strain evidence="3 4">CCMP332</strain>
    </source>
</reference>
<dbReference type="EMBL" id="JABMIG020000002">
    <property type="protein sequence ID" value="KAL3805572.1"/>
    <property type="molecule type" value="Genomic_DNA"/>
</dbReference>
<proteinExistence type="predicted"/>
<feature type="region of interest" description="Disordered" evidence="2">
    <location>
        <begin position="287"/>
        <end position="344"/>
    </location>
</feature>
<gene>
    <name evidence="3" type="ORF">HJC23_005816</name>
</gene>
<evidence type="ECO:0000256" key="2">
    <source>
        <dbReference type="SAM" id="MobiDB-lite"/>
    </source>
</evidence>